<comment type="similarity">
    <text evidence="1">Belongs to the metallo-dependent hydrolases superfamily.</text>
</comment>
<dbReference type="SUPFAM" id="SSF51556">
    <property type="entry name" value="Metallo-dependent hydrolases"/>
    <property type="match status" value="1"/>
</dbReference>
<dbReference type="Pfam" id="PF04909">
    <property type="entry name" value="Amidohydro_2"/>
    <property type="match status" value="1"/>
</dbReference>
<dbReference type="RefSeq" id="WP_120271331.1">
    <property type="nucleotide sequence ID" value="NZ_RAPN01000001.1"/>
</dbReference>
<dbReference type="PANTHER" id="PTHR43569">
    <property type="entry name" value="AMIDOHYDROLASE"/>
    <property type="match status" value="1"/>
</dbReference>
<dbReference type="OrthoDB" id="5450317at2"/>
<dbReference type="InterPro" id="IPR052350">
    <property type="entry name" value="Metallo-dep_Lactonases"/>
</dbReference>
<accession>A0A419W375</accession>
<dbReference type="Gene3D" id="3.20.20.140">
    <property type="entry name" value="Metal-dependent hydrolases"/>
    <property type="match status" value="1"/>
</dbReference>
<proteinExistence type="inferred from homology"/>
<dbReference type="EMBL" id="RAPN01000001">
    <property type="protein sequence ID" value="RKD89884.1"/>
    <property type="molecule type" value="Genomic_DNA"/>
</dbReference>
<sequence>MIIDTHHHYWNYNPIDFDWIDDDMAAIRRSFLPQDLKSTLKDTGVTGVVSIQARQCMEETDWLLKMAAENEFMKGIVGWLPLASENIDELLAQYSPNKWLKAVRHVVQGEPDPEFILGMDFNRGISQLRNYGLVYDILIFEHQLPNTIRFVDQHPDQQFVLDHNAKPRIKANELEPWAKNIQELAKRENVCCKISGMVTEADFKNWTEAQLQPYLDVVLDAFGPERLLYGSDWPVCLVASEYANWLDLVKRNLARLSADEQQMIFCKNAEKVYQLETQNL</sequence>
<feature type="domain" description="Amidohydrolase-related" evidence="2">
    <location>
        <begin position="3"/>
        <end position="275"/>
    </location>
</feature>
<keyword evidence="4" id="KW-1185">Reference proteome</keyword>
<evidence type="ECO:0000256" key="1">
    <source>
        <dbReference type="ARBA" id="ARBA00038310"/>
    </source>
</evidence>
<dbReference type="InterPro" id="IPR032466">
    <property type="entry name" value="Metal_Hydrolase"/>
</dbReference>
<dbReference type="AlphaFoldDB" id="A0A419W375"/>
<dbReference type="InterPro" id="IPR006680">
    <property type="entry name" value="Amidohydro-rel"/>
</dbReference>
<dbReference type="GO" id="GO:0016787">
    <property type="term" value="F:hydrolase activity"/>
    <property type="evidence" value="ECO:0007669"/>
    <property type="project" value="InterPro"/>
</dbReference>
<reference evidence="3 4" key="1">
    <citation type="submission" date="2018-09" db="EMBL/GenBank/DDBJ databases">
        <title>Genomic Encyclopedia of Archaeal and Bacterial Type Strains, Phase II (KMG-II): from individual species to whole genera.</title>
        <authorList>
            <person name="Goeker M."/>
        </authorList>
    </citation>
    <scope>NUCLEOTIDE SEQUENCE [LARGE SCALE GENOMIC DNA]</scope>
    <source>
        <strain evidence="3 4">DSM 27148</strain>
    </source>
</reference>
<evidence type="ECO:0000313" key="3">
    <source>
        <dbReference type="EMBL" id="RKD89884.1"/>
    </source>
</evidence>
<gene>
    <name evidence="3" type="ORF">BC643_0218</name>
</gene>
<evidence type="ECO:0000259" key="2">
    <source>
        <dbReference type="Pfam" id="PF04909"/>
    </source>
</evidence>
<organism evidence="3 4">
    <name type="scientific">Mangrovibacterium diazotrophicum</name>
    <dbReference type="NCBI Taxonomy" id="1261403"/>
    <lineage>
        <taxon>Bacteria</taxon>
        <taxon>Pseudomonadati</taxon>
        <taxon>Bacteroidota</taxon>
        <taxon>Bacteroidia</taxon>
        <taxon>Marinilabiliales</taxon>
        <taxon>Prolixibacteraceae</taxon>
        <taxon>Mangrovibacterium</taxon>
    </lineage>
</organism>
<dbReference type="PANTHER" id="PTHR43569:SF2">
    <property type="entry name" value="AMIDOHYDROLASE-RELATED DOMAIN-CONTAINING PROTEIN"/>
    <property type="match status" value="1"/>
</dbReference>
<protein>
    <submittedName>
        <fullName evidence="3">L-fuconolactonase</fullName>
    </submittedName>
</protein>
<dbReference type="Proteomes" id="UP000283387">
    <property type="component" value="Unassembled WGS sequence"/>
</dbReference>
<comment type="caution">
    <text evidence="3">The sequence shown here is derived from an EMBL/GenBank/DDBJ whole genome shotgun (WGS) entry which is preliminary data.</text>
</comment>
<evidence type="ECO:0000313" key="4">
    <source>
        <dbReference type="Proteomes" id="UP000283387"/>
    </source>
</evidence>
<name>A0A419W375_9BACT</name>